<keyword evidence="3" id="KW-0808">Transferase</keyword>
<reference evidence="3 4" key="1">
    <citation type="journal article" date="2019" name="Nat. Microbiol.">
        <title>Mediterranean grassland soil C-N compound turnover is dependent on rainfall and depth, and is mediated by genomically divergent microorganisms.</title>
        <authorList>
            <person name="Diamond S."/>
            <person name="Andeer P.F."/>
            <person name="Li Z."/>
            <person name="Crits-Christoph A."/>
            <person name="Burstein D."/>
            <person name="Anantharaman K."/>
            <person name="Lane K.R."/>
            <person name="Thomas B.C."/>
            <person name="Pan C."/>
            <person name="Northen T.R."/>
            <person name="Banfield J.F."/>
        </authorList>
    </citation>
    <scope>NUCLEOTIDE SEQUENCE [LARGE SCALE GENOMIC DNA]</scope>
    <source>
        <strain evidence="3">WS_3</strain>
    </source>
</reference>
<evidence type="ECO:0000313" key="4">
    <source>
        <dbReference type="Proteomes" id="UP000320184"/>
    </source>
</evidence>
<accession>A0A538SI12</accession>
<dbReference type="InterPro" id="IPR050194">
    <property type="entry name" value="Glycosyltransferase_grp1"/>
</dbReference>
<dbReference type="Pfam" id="PF13439">
    <property type="entry name" value="Glyco_transf_4"/>
    <property type="match status" value="1"/>
</dbReference>
<dbReference type="Proteomes" id="UP000320184">
    <property type="component" value="Unassembled WGS sequence"/>
</dbReference>
<dbReference type="SUPFAM" id="SSF53756">
    <property type="entry name" value="UDP-Glycosyltransferase/glycogen phosphorylase"/>
    <property type="match status" value="1"/>
</dbReference>
<comment type="caution">
    <text evidence="3">The sequence shown here is derived from an EMBL/GenBank/DDBJ whole genome shotgun (WGS) entry which is preliminary data.</text>
</comment>
<dbReference type="AlphaFoldDB" id="A0A538SI12"/>
<dbReference type="EMBL" id="VBOT01000084">
    <property type="protein sequence ID" value="TMQ51006.1"/>
    <property type="molecule type" value="Genomic_DNA"/>
</dbReference>
<dbReference type="Gene3D" id="3.40.50.2000">
    <property type="entry name" value="Glycogen Phosphorylase B"/>
    <property type="match status" value="2"/>
</dbReference>
<sequence length="431" mass="47381">MTLALAGSTPGSAVPGGREPVQSRPKVAYLTSRFPKLTETFVLYEMQAVEAEGARIELYPLQYERGTKMHPEAVPWLARGHFEPWISWPILRSNLDVLARRPLRYLTTLLRVAWHTRGSARYFVGGLTFFPKAVHFARLMTADGVDHVHAHFASHPAAVAWIIHRLSGIPYSFTAHGSDLHRDRWMLAQKVAGAAFVVTISNYNRQVILDECGSAAEGKVTVIHCGVDTEAFQPNGAAGERRGRAPRILCIGTLHEVKGQGYLIQACQRLAERGVAFECHLVGDGPDRRDLMRQAARAGIEDRVRFLGQLTQQEVREALREADVVAAPSVPTRDGRREGIPVALMEAMASGLPVVASRISGIPELVGEDETGFLVGPRDVEALAGALERLARDEGLRRRLGAAGRAKVEREFDLRQNAATLMGRFRGQVQG</sequence>
<proteinExistence type="predicted"/>
<dbReference type="PANTHER" id="PTHR45947">
    <property type="entry name" value="SULFOQUINOVOSYL TRANSFERASE SQD2"/>
    <property type="match status" value="1"/>
</dbReference>
<gene>
    <name evidence="3" type="ORF">E6K73_06865</name>
</gene>
<dbReference type="InterPro" id="IPR028098">
    <property type="entry name" value="Glyco_trans_4-like_N"/>
</dbReference>
<dbReference type="PANTHER" id="PTHR45947:SF14">
    <property type="entry name" value="SLL1723 PROTEIN"/>
    <property type="match status" value="1"/>
</dbReference>
<dbReference type="Pfam" id="PF13692">
    <property type="entry name" value="Glyco_trans_1_4"/>
    <property type="match status" value="1"/>
</dbReference>
<feature type="region of interest" description="Disordered" evidence="1">
    <location>
        <begin position="1"/>
        <end position="21"/>
    </location>
</feature>
<organism evidence="3 4">
    <name type="scientific">Eiseniibacteriota bacterium</name>
    <dbReference type="NCBI Taxonomy" id="2212470"/>
    <lineage>
        <taxon>Bacteria</taxon>
        <taxon>Candidatus Eiseniibacteriota</taxon>
    </lineage>
</organism>
<protein>
    <submittedName>
        <fullName evidence="3">Glycosyltransferase family 4 protein</fullName>
    </submittedName>
</protein>
<dbReference type="GO" id="GO:0016757">
    <property type="term" value="F:glycosyltransferase activity"/>
    <property type="evidence" value="ECO:0007669"/>
    <property type="project" value="TreeGrafter"/>
</dbReference>
<feature type="domain" description="Glycosyltransferase subfamily 4-like N-terminal" evidence="2">
    <location>
        <begin position="128"/>
        <end position="230"/>
    </location>
</feature>
<evidence type="ECO:0000256" key="1">
    <source>
        <dbReference type="SAM" id="MobiDB-lite"/>
    </source>
</evidence>
<name>A0A538SI12_UNCEI</name>
<evidence type="ECO:0000259" key="2">
    <source>
        <dbReference type="Pfam" id="PF13439"/>
    </source>
</evidence>
<evidence type="ECO:0000313" key="3">
    <source>
        <dbReference type="EMBL" id="TMQ51006.1"/>
    </source>
</evidence>